<comment type="caution">
    <text evidence="4">The sequence shown here is derived from an EMBL/GenBank/DDBJ whole genome shotgun (WGS) entry which is preliminary data.</text>
</comment>
<dbReference type="InterPro" id="IPR006311">
    <property type="entry name" value="TAT_signal"/>
</dbReference>
<dbReference type="PROSITE" id="PS51318">
    <property type="entry name" value="TAT"/>
    <property type="match status" value="1"/>
</dbReference>
<dbReference type="InterPro" id="IPR015421">
    <property type="entry name" value="PyrdxlP-dep_Trfase_major"/>
</dbReference>
<dbReference type="InterPro" id="IPR015422">
    <property type="entry name" value="PyrdxlP-dep_Trfase_small"/>
</dbReference>
<sequence length="415" mass="45232">MHMNRRNFLAAAGLAATLPLCSRAAAQSKPGKPEILKGLGGIEYWKNDEAYIDSGTMHPISLGSRATLDAYLADRMGDPRSTSFDMDPIRERVLSNFAKLINAERTEVTFVQSTTAGEQLVLRALGLPSAGAHVVTDTLHFFGSFYLYEALAKQGVNVTWVKPKDNRIRIEDIEAAVTSGTKLVAVSAVSTFNGFEHDLKKVCEIAHAKGALVYADIIHAAGSVPIDVKATGVDFAACASYKWLMGDFGLGFLYVKKEVLDRIQHPVYGYYQLDAFQTHVYPYDPPGGEVADYGTSHDATGYFAGGTYSHMGIGLLDYSLDYILRVGVPAIQAHARPLVDRIKSELPKRGFELVTPPESTAPIVTFAVKDAQRLRPALKAAKVQITVGRNRIRFTPSVFNTMADIERALGALPHP</sequence>
<dbReference type="Proteomes" id="UP001595961">
    <property type="component" value="Unassembled WGS sequence"/>
</dbReference>
<proteinExistence type="predicted"/>
<feature type="signal peptide" evidence="2">
    <location>
        <begin position="1"/>
        <end position="24"/>
    </location>
</feature>
<dbReference type="EMBL" id="JBHSGA010000011">
    <property type="protein sequence ID" value="MFC4526258.1"/>
    <property type="molecule type" value="Genomic_DNA"/>
</dbReference>
<dbReference type="InterPro" id="IPR000192">
    <property type="entry name" value="Aminotrans_V_dom"/>
</dbReference>
<reference evidence="5" key="1">
    <citation type="journal article" date="2019" name="Int. J. Syst. Evol. Microbiol.">
        <title>The Global Catalogue of Microorganisms (GCM) 10K type strain sequencing project: providing services to taxonomists for standard genome sequencing and annotation.</title>
        <authorList>
            <consortium name="The Broad Institute Genomics Platform"/>
            <consortium name="The Broad Institute Genome Sequencing Center for Infectious Disease"/>
            <person name="Wu L."/>
            <person name="Ma J."/>
        </authorList>
    </citation>
    <scope>NUCLEOTIDE SEQUENCE [LARGE SCALE GENOMIC DNA]</scope>
    <source>
        <strain evidence="5">CCM 4481</strain>
    </source>
</reference>
<protein>
    <submittedName>
        <fullName evidence="4">Aminotransferase class V-fold PLP-dependent enzyme</fullName>
    </submittedName>
</protein>
<organism evidence="4 5">
    <name type="scientific">Dyella halodurans</name>
    <dbReference type="NCBI Taxonomy" id="1920171"/>
    <lineage>
        <taxon>Bacteria</taxon>
        <taxon>Pseudomonadati</taxon>
        <taxon>Pseudomonadota</taxon>
        <taxon>Gammaproteobacteria</taxon>
        <taxon>Lysobacterales</taxon>
        <taxon>Rhodanobacteraceae</taxon>
        <taxon>Dyella</taxon>
    </lineage>
</organism>
<gene>
    <name evidence="4" type="ORF">ACFO5W_06365</name>
</gene>
<evidence type="ECO:0000256" key="1">
    <source>
        <dbReference type="ARBA" id="ARBA00022898"/>
    </source>
</evidence>
<dbReference type="RefSeq" id="WP_266150920.1">
    <property type="nucleotide sequence ID" value="NZ_CP064028.1"/>
</dbReference>
<dbReference type="Pfam" id="PF00266">
    <property type="entry name" value="Aminotran_5"/>
    <property type="match status" value="1"/>
</dbReference>
<dbReference type="SUPFAM" id="SSF53383">
    <property type="entry name" value="PLP-dependent transferases"/>
    <property type="match status" value="1"/>
</dbReference>
<name>A0ABV9C069_9GAMM</name>
<keyword evidence="5" id="KW-1185">Reference proteome</keyword>
<dbReference type="InterPro" id="IPR015424">
    <property type="entry name" value="PyrdxlP-dep_Trfase"/>
</dbReference>
<dbReference type="GO" id="GO:0008483">
    <property type="term" value="F:transaminase activity"/>
    <property type="evidence" value="ECO:0007669"/>
    <property type="project" value="UniProtKB-KW"/>
</dbReference>
<evidence type="ECO:0000313" key="5">
    <source>
        <dbReference type="Proteomes" id="UP001595961"/>
    </source>
</evidence>
<dbReference type="Gene3D" id="3.90.1150.10">
    <property type="entry name" value="Aspartate Aminotransferase, domain 1"/>
    <property type="match status" value="1"/>
</dbReference>
<evidence type="ECO:0000313" key="4">
    <source>
        <dbReference type="EMBL" id="MFC4526258.1"/>
    </source>
</evidence>
<dbReference type="PANTHER" id="PTHR43586">
    <property type="entry name" value="CYSTEINE DESULFURASE"/>
    <property type="match status" value="1"/>
</dbReference>
<accession>A0ABV9C069</accession>
<feature type="domain" description="Aminotransferase class V" evidence="3">
    <location>
        <begin position="91"/>
        <end position="388"/>
    </location>
</feature>
<keyword evidence="1" id="KW-0663">Pyridoxal phosphate</keyword>
<evidence type="ECO:0000259" key="3">
    <source>
        <dbReference type="Pfam" id="PF00266"/>
    </source>
</evidence>
<dbReference type="Gene3D" id="3.40.640.10">
    <property type="entry name" value="Type I PLP-dependent aspartate aminotransferase-like (Major domain)"/>
    <property type="match status" value="1"/>
</dbReference>
<evidence type="ECO:0000256" key="2">
    <source>
        <dbReference type="SAM" id="SignalP"/>
    </source>
</evidence>
<dbReference type="PANTHER" id="PTHR43586:SF8">
    <property type="entry name" value="CYSTEINE DESULFURASE 1, CHLOROPLASTIC"/>
    <property type="match status" value="1"/>
</dbReference>
<feature type="chain" id="PRO_5046280573" evidence="2">
    <location>
        <begin position="25"/>
        <end position="415"/>
    </location>
</feature>
<keyword evidence="2" id="KW-0732">Signal</keyword>
<keyword evidence="4" id="KW-0032">Aminotransferase</keyword>
<keyword evidence="4" id="KW-0808">Transferase</keyword>